<gene>
    <name evidence="1" type="ORF">MGG_16713</name>
</gene>
<accession>G4N409</accession>
<feature type="non-terminal residue" evidence="1">
    <location>
        <position position="72"/>
    </location>
</feature>
<evidence type="ECO:0000313" key="2">
    <source>
        <dbReference type="Proteomes" id="UP000009058"/>
    </source>
</evidence>
<proteinExistence type="predicted"/>
<protein>
    <submittedName>
        <fullName evidence="1">Uncharacterized protein</fullName>
    </submittedName>
</protein>
<dbReference type="Proteomes" id="UP000009058">
    <property type="component" value="Chromosome 3"/>
</dbReference>
<dbReference type="AlphaFoldDB" id="G4N409"/>
<reference key="2">
    <citation type="submission" date="2011-05" db="EMBL/GenBank/DDBJ databases">
        <title>The Genome Sequence of Magnaporthe oryzae 70-15.</title>
        <authorList>
            <consortium name="The Broad Institute Genome Sequencing Platform"/>
            <person name="Ma L.-J."/>
            <person name="Dead R."/>
            <person name="Young S.K."/>
            <person name="Zeng Q."/>
            <person name="Gargeya S."/>
            <person name="Fitzgerald M."/>
            <person name="Haas B."/>
            <person name="Abouelleil A."/>
            <person name="Alvarado L."/>
            <person name="Arachchi H.M."/>
            <person name="Berlin A."/>
            <person name="Brown A."/>
            <person name="Chapman S.B."/>
            <person name="Chen Z."/>
            <person name="Dunbar C."/>
            <person name="Freedman E."/>
            <person name="Gearin G."/>
            <person name="Gellesch M."/>
            <person name="Goldberg J."/>
            <person name="Griggs A."/>
            <person name="Gujja S."/>
            <person name="Heiman D."/>
            <person name="Howarth C."/>
            <person name="Larson L."/>
            <person name="Lui A."/>
            <person name="MacDonald P.J.P."/>
            <person name="Mehta T."/>
            <person name="Montmayeur A."/>
            <person name="Murphy C."/>
            <person name="Neiman D."/>
            <person name="Pearson M."/>
            <person name="Priest M."/>
            <person name="Roberts A."/>
            <person name="Saif S."/>
            <person name="Shea T."/>
            <person name="Shenoy N."/>
            <person name="Sisk P."/>
            <person name="Stolte C."/>
            <person name="Sykes S."/>
            <person name="Yandava C."/>
            <person name="Wortman J."/>
            <person name="Nusbaum C."/>
            <person name="Birren B."/>
        </authorList>
    </citation>
    <scope>NUCLEOTIDE SEQUENCE</scope>
    <source>
        <strain>70-15</strain>
    </source>
</reference>
<dbReference type="KEGG" id="mgr:MGG_16713"/>
<dbReference type="RefSeq" id="XP_003711738.1">
    <property type="nucleotide sequence ID" value="XM_003711690.1"/>
</dbReference>
<name>G4N409_PYRO7</name>
<dbReference type="GeneID" id="12984196"/>
<dbReference type="InParanoid" id="G4N409"/>
<evidence type="ECO:0000313" key="1">
    <source>
        <dbReference type="EMBL" id="EHA51931.1"/>
    </source>
</evidence>
<dbReference type="EMBL" id="CM001233">
    <property type="protein sequence ID" value="EHA51931.1"/>
    <property type="molecule type" value="Genomic_DNA"/>
</dbReference>
<keyword evidence="2" id="KW-1185">Reference proteome</keyword>
<dbReference type="VEuPathDB" id="FungiDB:MGG_16713"/>
<dbReference type="OrthoDB" id="10436839at2759"/>
<sequence length="72" mass="7794">HYTVSVGSSSCQAYGGSSLKLSSGDLDMCSPLALPSMPDQAGPLVRQPSWSRTSQQRLGWNHARILFVEDVE</sequence>
<reference evidence="1 2" key="1">
    <citation type="journal article" date="2005" name="Nature">
        <title>The genome sequence of the rice blast fungus Magnaporthe grisea.</title>
        <authorList>
            <person name="Dean R.A."/>
            <person name="Talbot N.J."/>
            <person name="Ebbole D.J."/>
            <person name="Farman M.L."/>
            <person name="Mitchell T.K."/>
            <person name="Orbach M.J."/>
            <person name="Thon M."/>
            <person name="Kulkarni R."/>
            <person name="Xu J.R."/>
            <person name="Pan H."/>
            <person name="Read N.D."/>
            <person name="Lee Y.H."/>
            <person name="Carbone I."/>
            <person name="Brown D."/>
            <person name="Oh Y.Y."/>
            <person name="Donofrio N."/>
            <person name="Jeong J.S."/>
            <person name="Soanes D.M."/>
            <person name="Djonovic S."/>
            <person name="Kolomiets E."/>
            <person name="Rehmeyer C."/>
            <person name="Li W."/>
            <person name="Harding M."/>
            <person name="Kim S."/>
            <person name="Lebrun M.H."/>
            <person name="Bohnert H."/>
            <person name="Coughlan S."/>
            <person name="Butler J."/>
            <person name="Calvo S."/>
            <person name="Ma L.J."/>
            <person name="Nicol R."/>
            <person name="Purcell S."/>
            <person name="Nusbaum C."/>
            <person name="Galagan J.E."/>
            <person name="Birren B.W."/>
        </authorList>
    </citation>
    <scope>NUCLEOTIDE SEQUENCE [LARGE SCALE GENOMIC DNA]</scope>
    <source>
        <strain evidence="2">70-15 / ATCC MYA-4617 / FGSC 8958</strain>
    </source>
</reference>
<organism evidence="1 2">
    <name type="scientific">Pyricularia oryzae (strain 70-15 / ATCC MYA-4617 / FGSC 8958)</name>
    <name type="common">Rice blast fungus</name>
    <name type="synonym">Magnaporthe oryzae</name>
    <dbReference type="NCBI Taxonomy" id="242507"/>
    <lineage>
        <taxon>Eukaryota</taxon>
        <taxon>Fungi</taxon>
        <taxon>Dikarya</taxon>
        <taxon>Ascomycota</taxon>
        <taxon>Pezizomycotina</taxon>
        <taxon>Sordariomycetes</taxon>
        <taxon>Sordariomycetidae</taxon>
        <taxon>Magnaporthales</taxon>
        <taxon>Pyriculariaceae</taxon>
        <taxon>Pyricularia</taxon>
    </lineage>
</organism>